<comment type="similarity">
    <text evidence="9">Belongs to the bacterial CoaD family.</text>
</comment>
<evidence type="ECO:0000313" key="12">
    <source>
        <dbReference type="Proteomes" id="UP001523566"/>
    </source>
</evidence>
<feature type="binding site" evidence="9">
    <location>
        <begin position="9"/>
        <end position="10"/>
    </location>
    <ligand>
        <name>ATP</name>
        <dbReference type="ChEBI" id="CHEBI:30616"/>
    </ligand>
</feature>
<feature type="binding site" evidence="9">
    <location>
        <begin position="88"/>
        <end position="90"/>
    </location>
    <ligand>
        <name>ATP</name>
        <dbReference type="ChEBI" id="CHEBI:30616"/>
    </ligand>
</feature>
<sequence>MKKSIYPGSFDPVTFGHLDIIKRGSKMTDELIVGVLNNKGKIPLFSVEERVKMLGEITKELPNVIVLPFEGLLVDFAKEVKADSIIRGLRAITDFEYELSMAQINHKLYGDLESVFLTAALEYAYLSSSLVKEVAAFGGDVSQFVPQYVADKLREKR</sequence>
<proteinExistence type="inferred from homology"/>
<name>A0ABT1E5I2_9FIRM</name>
<dbReference type="InterPro" id="IPR014729">
    <property type="entry name" value="Rossmann-like_a/b/a_fold"/>
</dbReference>
<dbReference type="GO" id="GO:0004595">
    <property type="term" value="F:pantetheine-phosphate adenylyltransferase activity"/>
    <property type="evidence" value="ECO:0007669"/>
    <property type="project" value="UniProtKB-EC"/>
</dbReference>
<evidence type="ECO:0000256" key="9">
    <source>
        <dbReference type="HAMAP-Rule" id="MF_00151"/>
    </source>
</evidence>
<evidence type="ECO:0000256" key="4">
    <source>
        <dbReference type="ARBA" id="ARBA00022741"/>
    </source>
</evidence>
<keyword evidence="12" id="KW-1185">Reference proteome</keyword>
<dbReference type="NCBIfam" id="TIGR00125">
    <property type="entry name" value="cyt_tran_rel"/>
    <property type="match status" value="1"/>
</dbReference>
<dbReference type="InterPro" id="IPR001980">
    <property type="entry name" value="PPAT"/>
</dbReference>
<feature type="domain" description="Cytidyltransferase-like" evidence="10">
    <location>
        <begin position="5"/>
        <end position="133"/>
    </location>
</feature>
<dbReference type="EMBL" id="JAMZFW010000002">
    <property type="protein sequence ID" value="MCP1101098.1"/>
    <property type="molecule type" value="Genomic_DNA"/>
</dbReference>
<reference evidence="11 12" key="1">
    <citation type="journal article" date="2022" name="Genome Biol. Evol.">
        <title>Host diet, physiology and behaviors set the stage for Lachnospiraceae cladogenesis.</title>
        <authorList>
            <person name="Vera-Ponce De Leon A."/>
            <person name="Schneider M."/>
            <person name="Jahnes B.C."/>
            <person name="Sadowski V."/>
            <person name="Camuy-Velez L.A."/>
            <person name="Duan J."/>
            <person name="Sabree Z.L."/>
        </authorList>
    </citation>
    <scope>NUCLEOTIDE SEQUENCE [LARGE SCALE GENOMIC DNA]</scope>
    <source>
        <strain evidence="11 12">PAL113</strain>
    </source>
</reference>
<comment type="caution">
    <text evidence="11">The sequence shown here is derived from an EMBL/GenBank/DDBJ whole genome shotgun (WGS) entry which is preliminary data.</text>
</comment>
<evidence type="ECO:0000256" key="1">
    <source>
        <dbReference type="ARBA" id="ARBA00022490"/>
    </source>
</evidence>
<dbReference type="HAMAP" id="MF_00151">
    <property type="entry name" value="PPAT_bact"/>
    <property type="match status" value="1"/>
</dbReference>
<dbReference type="RefSeq" id="WP_262064886.1">
    <property type="nucleotide sequence ID" value="NZ_JAMXOD010000002.1"/>
</dbReference>
<comment type="subcellular location">
    <subcellularLocation>
        <location evidence="9">Cytoplasm</location>
    </subcellularLocation>
</comment>
<evidence type="ECO:0000313" key="11">
    <source>
        <dbReference type="EMBL" id="MCP1101098.1"/>
    </source>
</evidence>
<dbReference type="PANTHER" id="PTHR21342">
    <property type="entry name" value="PHOSPHOPANTETHEINE ADENYLYLTRANSFERASE"/>
    <property type="match status" value="1"/>
</dbReference>
<feature type="binding site" evidence="9">
    <location>
        <position position="17"/>
    </location>
    <ligand>
        <name>ATP</name>
        <dbReference type="ChEBI" id="CHEBI:30616"/>
    </ligand>
</feature>
<dbReference type="Gene3D" id="3.40.50.620">
    <property type="entry name" value="HUPs"/>
    <property type="match status" value="1"/>
</dbReference>
<comment type="subunit">
    <text evidence="9">Homohexamer.</text>
</comment>
<gene>
    <name evidence="9 11" type="primary">coaD</name>
    <name evidence="11" type="ORF">NK125_01555</name>
</gene>
<dbReference type="PRINTS" id="PR01020">
    <property type="entry name" value="LPSBIOSNTHSS"/>
</dbReference>
<dbReference type="PANTHER" id="PTHR21342:SF1">
    <property type="entry name" value="PHOSPHOPANTETHEINE ADENYLYLTRANSFERASE"/>
    <property type="match status" value="1"/>
</dbReference>
<accession>A0ABT1E5I2</accession>
<evidence type="ECO:0000256" key="6">
    <source>
        <dbReference type="ARBA" id="ARBA00022842"/>
    </source>
</evidence>
<evidence type="ECO:0000256" key="8">
    <source>
        <dbReference type="ARBA" id="ARBA00029346"/>
    </source>
</evidence>
<protein>
    <recommendedName>
        <fullName evidence="9">Phosphopantetheine adenylyltransferase</fullName>
        <ecNumber evidence="9">2.7.7.3</ecNumber>
    </recommendedName>
    <alternativeName>
        <fullName evidence="9">Dephospho-CoA pyrophosphorylase</fullName>
    </alternativeName>
    <alternativeName>
        <fullName evidence="9">Pantetheine-phosphate adenylyltransferase</fullName>
        <shortName evidence="9">PPAT</shortName>
    </alternativeName>
</protein>
<feature type="binding site" evidence="9">
    <location>
        <position position="87"/>
    </location>
    <ligand>
        <name>substrate</name>
    </ligand>
</feature>
<keyword evidence="7 9" id="KW-0173">Coenzyme A biosynthesis</keyword>
<dbReference type="Proteomes" id="UP001523566">
    <property type="component" value="Unassembled WGS sequence"/>
</dbReference>
<dbReference type="InterPro" id="IPR004821">
    <property type="entry name" value="Cyt_trans-like"/>
</dbReference>
<evidence type="ECO:0000256" key="3">
    <source>
        <dbReference type="ARBA" id="ARBA00022695"/>
    </source>
</evidence>
<feature type="binding site" evidence="9">
    <location>
        <position position="73"/>
    </location>
    <ligand>
        <name>substrate</name>
    </ligand>
</feature>
<feature type="binding site" evidence="9">
    <location>
        <position position="9"/>
    </location>
    <ligand>
        <name>substrate</name>
    </ligand>
</feature>
<organism evidence="11 12">
    <name type="scientific">Aequitasia blattaphilus</name>
    <dbReference type="NCBI Taxonomy" id="2949332"/>
    <lineage>
        <taxon>Bacteria</taxon>
        <taxon>Bacillati</taxon>
        <taxon>Bacillota</taxon>
        <taxon>Clostridia</taxon>
        <taxon>Lachnospirales</taxon>
        <taxon>Lachnospiraceae</taxon>
        <taxon>Aequitasia</taxon>
    </lineage>
</organism>
<keyword evidence="2 9" id="KW-0808">Transferase</keyword>
<comment type="pathway">
    <text evidence="9">Cofactor biosynthesis; coenzyme A biosynthesis; CoA from (R)-pantothenate: step 4/5.</text>
</comment>
<keyword evidence="1 9" id="KW-0963">Cytoplasm</keyword>
<dbReference type="NCBIfam" id="TIGR01510">
    <property type="entry name" value="coaD_prev_kdtB"/>
    <property type="match status" value="1"/>
</dbReference>
<feature type="binding site" evidence="9">
    <location>
        <position position="41"/>
    </location>
    <ligand>
        <name>substrate</name>
    </ligand>
</feature>
<comment type="cofactor">
    <cofactor evidence="9">
        <name>Mg(2+)</name>
        <dbReference type="ChEBI" id="CHEBI:18420"/>
    </cofactor>
</comment>
<keyword evidence="6 9" id="KW-0460">Magnesium</keyword>
<dbReference type="EC" id="2.7.7.3" evidence="9"/>
<evidence type="ECO:0000259" key="10">
    <source>
        <dbReference type="Pfam" id="PF01467"/>
    </source>
</evidence>
<keyword evidence="3 9" id="KW-0548">Nucleotidyltransferase</keyword>
<dbReference type="SUPFAM" id="SSF52374">
    <property type="entry name" value="Nucleotidylyl transferase"/>
    <property type="match status" value="1"/>
</dbReference>
<feature type="binding site" evidence="9">
    <location>
        <begin position="123"/>
        <end position="129"/>
    </location>
    <ligand>
        <name>ATP</name>
        <dbReference type="ChEBI" id="CHEBI:30616"/>
    </ligand>
</feature>
<keyword evidence="4 9" id="KW-0547">Nucleotide-binding</keyword>
<dbReference type="Pfam" id="PF01467">
    <property type="entry name" value="CTP_transf_like"/>
    <property type="match status" value="1"/>
</dbReference>
<comment type="catalytic activity">
    <reaction evidence="8 9">
        <text>(R)-4'-phosphopantetheine + ATP + H(+) = 3'-dephospho-CoA + diphosphate</text>
        <dbReference type="Rhea" id="RHEA:19801"/>
        <dbReference type="ChEBI" id="CHEBI:15378"/>
        <dbReference type="ChEBI" id="CHEBI:30616"/>
        <dbReference type="ChEBI" id="CHEBI:33019"/>
        <dbReference type="ChEBI" id="CHEBI:57328"/>
        <dbReference type="ChEBI" id="CHEBI:61723"/>
        <dbReference type="EC" id="2.7.7.3"/>
    </reaction>
</comment>
<evidence type="ECO:0000256" key="7">
    <source>
        <dbReference type="ARBA" id="ARBA00022993"/>
    </source>
</evidence>
<feature type="binding site" evidence="9">
    <location>
        <position position="98"/>
    </location>
    <ligand>
        <name>ATP</name>
        <dbReference type="ChEBI" id="CHEBI:30616"/>
    </ligand>
</feature>
<keyword evidence="5 9" id="KW-0067">ATP-binding</keyword>
<evidence type="ECO:0000256" key="5">
    <source>
        <dbReference type="ARBA" id="ARBA00022840"/>
    </source>
</evidence>
<evidence type="ECO:0000256" key="2">
    <source>
        <dbReference type="ARBA" id="ARBA00022679"/>
    </source>
</evidence>
<comment type="function">
    <text evidence="9">Reversibly transfers an adenylyl group from ATP to 4'-phosphopantetheine, yielding dephospho-CoA (dPCoA) and pyrophosphate.</text>
</comment>
<feature type="site" description="Transition state stabilizer" evidence="9">
    <location>
        <position position="17"/>
    </location>
</feature>
<dbReference type="CDD" id="cd02163">
    <property type="entry name" value="PPAT"/>
    <property type="match status" value="1"/>
</dbReference>